<dbReference type="PRINTS" id="PR00368">
    <property type="entry name" value="FADPNR"/>
</dbReference>
<reference evidence="12 13" key="1">
    <citation type="submission" date="2024-01" db="EMBL/GenBank/DDBJ databases">
        <authorList>
            <person name="Allen C."/>
            <person name="Tagirdzhanova G."/>
        </authorList>
    </citation>
    <scope>NUCLEOTIDE SEQUENCE [LARGE SCALE GENOMIC DNA]</scope>
</reference>
<comment type="pathway">
    <text evidence="2">Siderophore biosynthesis.</text>
</comment>
<dbReference type="EMBL" id="CAWUHC010000096">
    <property type="protein sequence ID" value="CAK7231567.1"/>
    <property type="molecule type" value="Genomic_DNA"/>
</dbReference>
<comment type="cofactor">
    <cofactor evidence="1">
        <name>FAD</name>
        <dbReference type="ChEBI" id="CHEBI:57692"/>
    </cofactor>
</comment>
<feature type="compositionally biased region" description="Polar residues" evidence="11">
    <location>
        <begin position="21"/>
        <end position="33"/>
    </location>
</feature>
<keyword evidence="13" id="KW-1185">Reference proteome</keyword>
<dbReference type="SUPFAM" id="SSF51905">
    <property type="entry name" value="FAD/NAD(P)-binding domain"/>
    <property type="match status" value="2"/>
</dbReference>
<proteinExistence type="inferred from homology"/>
<keyword evidence="7" id="KW-0521">NADP</keyword>
<evidence type="ECO:0000256" key="10">
    <source>
        <dbReference type="ARBA" id="ARBA00049248"/>
    </source>
</evidence>
<dbReference type="GO" id="GO:0050326">
    <property type="term" value="F:taxifolin 8-monooxygenase activity"/>
    <property type="evidence" value="ECO:0007669"/>
    <property type="project" value="UniProtKB-EC"/>
</dbReference>
<comment type="catalytic activity">
    <reaction evidence="10">
        <text>L-ornithine + NADH + O2 = N(5)-hydroxy-L-ornithine + NAD(+) + H2O</text>
        <dbReference type="Rhea" id="RHEA:41512"/>
        <dbReference type="ChEBI" id="CHEBI:15377"/>
        <dbReference type="ChEBI" id="CHEBI:15379"/>
        <dbReference type="ChEBI" id="CHEBI:46911"/>
        <dbReference type="ChEBI" id="CHEBI:57540"/>
        <dbReference type="ChEBI" id="CHEBI:57945"/>
        <dbReference type="ChEBI" id="CHEBI:78275"/>
        <dbReference type="EC" id="1.14.13.196"/>
    </reaction>
</comment>
<evidence type="ECO:0000256" key="4">
    <source>
        <dbReference type="ARBA" id="ARBA00012881"/>
    </source>
</evidence>
<evidence type="ECO:0000256" key="1">
    <source>
        <dbReference type="ARBA" id="ARBA00001974"/>
    </source>
</evidence>
<gene>
    <name evidence="12" type="primary">SID1</name>
    <name evidence="12" type="ORF">SBRCBS47491_007976</name>
</gene>
<keyword evidence="12" id="KW-0418">Kinase</keyword>
<name>A0ABP0CHJ4_9PEZI</name>
<dbReference type="PANTHER" id="PTHR42802">
    <property type="entry name" value="MONOOXYGENASE"/>
    <property type="match status" value="1"/>
</dbReference>
<dbReference type="InterPro" id="IPR025700">
    <property type="entry name" value="Lys/Orn_oxygenase"/>
</dbReference>
<accession>A0ABP0CHJ4</accession>
<dbReference type="Proteomes" id="UP001642406">
    <property type="component" value="Unassembled WGS sequence"/>
</dbReference>
<dbReference type="InterPro" id="IPR036188">
    <property type="entry name" value="FAD/NAD-bd_sf"/>
</dbReference>
<evidence type="ECO:0000256" key="3">
    <source>
        <dbReference type="ARBA" id="ARBA00007588"/>
    </source>
</evidence>
<evidence type="ECO:0000256" key="6">
    <source>
        <dbReference type="ARBA" id="ARBA00022827"/>
    </source>
</evidence>
<evidence type="ECO:0000313" key="13">
    <source>
        <dbReference type="Proteomes" id="UP001642406"/>
    </source>
</evidence>
<organism evidence="12 13">
    <name type="scientific">Sporothrix bragantina</name>
    <dbReference type="NCBI Taxonomy" id="671064"/>
    <lineage>
        <taxon>Eukaryota</taxon>
        <taxon>Fungi</taxon>
        <taxon>Dikarya</taxon>
        <taxon>Ascomycota</taxon>
        <taxon>Pezizomycotina</taxon>
        <taxon>Sordariomycetes</taxon>
        <taxon>Sordariomycetidae</taxon>
        <taxon>Ophiostomatales</taxon>
        <taxon>Ophiostomataceae</taxon>
        <taxon>Sporothrix</taxon>
    </lineage>
</organism>
<dbReference type="Pfam" id="PF13434">
    <property type="entry name" value="Lys_Orn_oxgnase"/>
    <property type="match status" value="1"/>
</dbReference>
<evidence type="ECO:0000256" key="5">
    <source>
        <dbReference type="ARBA" id="ARBA00022630"/>
    </source>
</evidence>
<evidence type="ECO:0000256" key="2">
    <source>
        <dbReference type="ARBA" id="ARBA00004924"/>
    </source>
</evidence>
<comment type="caution">
    <text evidence="12">The sequence shown here is derived from an EMBL/GenBank/DDBJ whole genome shotgun (WGS) entry which is preliminary data.</text>
</comment>
<comment type="similarity">
    <text evidence="3">Belongs to the lysine N(6)-hydroxylase/L-ornithine N(5)-oxygenase family.</text>
</comment>
<protein>
    <recommendedName>
        <fullName evidence="4">L-ornithine N(5)-monooxygenase [NAD(P)H]</fullName>
        <ecNumber evidence="4">1.14.13.196</ecNumber>
    </recommendedName>
</protein>
<keyword evidence="5" id="KW-0285">Flavoprotein</keyword>
<evidence type="ECO:0000256" key="11">
    <source>
        <dbReference type="SAM" id="MobiDB-lite"/>
    </source>
</evidence>
<feature type="compositionally biased region" description="Low complexity" evidence="11">
    <location>
        <begin position="34"/>
        <end position="45"/>
    </location>
</feature>
<evidence type="ECO:0000256" key="9">
    <source>
        <dbReference type="ARBA" id="ARBA00047598"/>
    </source>
</evidence>
<feature type="compositionally biased region" description="Polar residues" evidence="11">
    <location>
        <begin position="1"/>
        <end position="14"/>
    </location>
</feature>
<keyword evidence="8 12" id="KW-0560">Oxidoreductase</keyword>
<dbReference type="EC" id="1.14.13.196" evidence="4"/>
<keyword evidence="12" id="KW-0808">Transferase</keyword>
<sequence length="531" mass="58052">MTTDSYTNGTNHATNGHAPNGATNGYHTNGSYTNGNHANGSNANGRHSTANQSRLRPAEPDEVQDLICVGFGPASLAVAVAVHDALEAGTLKTAPKILFLEKQHRFAWHAGMLLPGAKMQISFIKDLAMLRNPRSAFTFTNYLHENGRLVDFTNLGTFLPARAEYEDYLRWCASSFDESVIYDSEVQSVDSVDNESTVSRFSIVAKNTATGKEHVYRARNVLMATGGKPSIPACLPASHPRVIHSSQYAHLVPTILNNPQAPYRVAVVGAGQSAAEIFHNIQALYPNSKTSLVMRSEFLRPSDDSPFVNSIFNPEYIDSLYPKSASYRKNLLADARPTNYGVVRLELIEELYDKMYHQRRTIGADEKKWPHRILAGSRVARVESSEKDSLRLFVEPDQAYGGSSETSSKLEELDVDLVVAATGYQRNAHLTMLKGLWPLLPEKSAETDAEAGSGTWEVDDATAKNGSATKVLSVARDYHVKFAPGRVAQGSGVWLQGCCEGTHGLSDTLLSVLATRSGEIVESIFGDEKFI</sequence>
<dbReference type="PANTHER" id="PTHR42802:SF1">
    <property type="entry name" value="L-ORNITHINE N(5)-MONOOXYGENASE"/>
    <property type="match status" value="1"/>
</dbReference>
<dbReference type="GO" id="GO:0016301">
    <property type="term" value="F:kinase activity"/>
    <property type="evidence" value="ECO:0007669"/>
    <property type="project" value="UniProtKB-KW"/>
</dbReference>
<evidence type="ECO:0000313" key="12">
    <source>
        <dbReference type="EMBL" id="CAK7231567.1"/>
    </source>
</evidence>
<feature type="region of interest" description="Disordered" evidence="11">
    <location>
        <begin position="1"/>
        <end position="58"/>
    </location>
</feature>
<comment type="catalytic activity">
    <reaction evidence="9">
        <text>L-ornithine + NADPH + O2 = N(5)-hydroxy-L-ornithine + NADP(+) + H2O</text>
        <dbReference type="Rhea" id="RHEA:41508"/>
        <dbReference type="ChEBI" id="CHEBI:15377"/>
        <dbReference type="ChEBI" id="CHEBI:15379"/>
        <dbReference type="ChEBI" id="CHEBI:46911"/>
        <dbReference type="ChEBI" id="CHEBI:57783"/>
        <dbReference type="ChEBI" id="CHEBI:58349"/>
        <dbReference type="ChEBI" id="CHEBI:78275"/>
        <dbReference type="EC" id="1.14.13.196"/>
    </reaction>
</comment>
<evidence type="ECO:0000256" key="8">
    <source>
        <dbReference type="ARBA" id="ARBA00023002"/>
    </source>
</evidence>
<dbReference type="Gene3D" id="3.50.50.60">
    <property type="entry name" value="FAD/NAD(P)-binding domain"/>
    <property type="match status" value="1"/>
</dbReference>
<keyword evidence="6" id="KW-0274">FAD</keyword>
<evidence type="ECO:0000256" key="7">
    <source>
        <dbReference type="ARBA" id="ARBA00022857"/>
    </source>
</evidence>